<sequence length="621" mass="71698">MELHIISTVGVSLFTNLIKFKSLVKESNSGEFEKCLNKITCYRDNEKTKLKRWSQYVETPLKEIGWLKTYSKEVIEGIKAKNWKKSNKVNTDASAEIQSIIKIIEETKLEKGAKVKLYFVATDTAEGCSAARIVAHFFSSGIYKEGAAAKEVEIEVVGCKLLEENLKIADRIKEMRNYLSADYQSEIDDQAFAVAGLQVKNLKEFQEKGLYNLLEVIGILSEQASSKKDQLVLNISGGYKAMIPVMTVFAQILSVPIKYIYEESDELFTLEQFPIDYDWDLIMEYSHFIKEFNALTKAIQLKEEDQIKECTEEEKETKEVISLKEMRVRSSEKLKTRFIVRAVDGEYQLTYLGKYLKKYLSNDKGFYKADILGKIAEHLIGAYFNKKTKPDKEHQYTILNPTPFFEEYNFLWDKERDILSLYSDKDKETLSTTEKNICRSVNDVDLELIRCTGNEEAEWCLSEIKTIQAFQNALSEKNFNKTKSQYKARILTQIGLWEKKLKTASFNLPVNDKKWGRVSSLGFRIVFLDFKFKEFTLYSFPFVKKGVDEKAKGIVEYLSTDEQIQKELERLNISLSIDVWMCVSKVEKGSDGKLKWAEALLNPGKGIQWKLIQESFVKNLK</sequence>
<evidence type="ECO:0000313" key="3">
    <source>
        <dbReference type="Proteomes" id="UP000005113"/>
    </source>
</evidence>
<dbReference type="Gene3D" id="3.40.50.10770">
    <property type="entry name" value="Hypothetical protein VC1899 like domain (Restriction endonuclease-like)"/>
    <property type="match status" value="1"/>
</dbReference>
<dbReference type="HOGENOM" id="CLU_439973_0_0_10"/>
<proteinExistence type="predicted"/>
<gene>
    <name evidence="2" type="ORF">SapgrDRAFT_3041</name>
</gene>
<dbReference type="AlphaFoldDB" id="J1I7B5"/>
<protein>
    <submittedName>
        <fullName evidence="2">CRISPR-associated protein</fullName>
    </submittedName>
</protein>
<name>J1I7B5_9BACT</name>
<dbReference type="OrthoDB" id="1803092at2"/>
<organism evidence="2 3">
    <name type="scientific">Saprospira grandis DSM 2844</name>
    <dbReference type="NCBI Taxonomy" id="694433"/>
    <lineage>
        <taxon>Bacteria</taxon>
        <taxon>Pseudomonadati</taxon>
        <taxon>Bacteroidota</taxon>
        <taxon>Saprospiria</taxon>
        <taxon>Saprospirales</taxon>
        <taxon>Saprospiraceae</taxon>
        <taxon>Saprospira</taxon>
    </lineage>
</organism>
<reference evidence="3" key="1">
    <citation type="journal article" date="2012" name="Stand. Genomic Sci.">
        <title>Permanent draft genome sequence of the gliding predator Saprospira grandis strain Sa g1 (= HR1).</title>
        <authorList>
            <person name="Mavromatis K."/>
            <person name="Chertkov O."/>
            <person name="Lapidus A."/>
            <person name="Nolan M."/>
            <person name="Lucas S."/>
            <person name="Tice H."/>
            <person name="Del Rio T.G."/>
            <person name="Cheng J.F."/>
            <person name="Han C."/>
            <person name="Tapia R."/>
            <person name="Bruce D."/>
            <person name="Goodwin L.A."/>
            <person name="Pitluck S."/>
            <person name="Huntemann M."/>
            <person name="Liolios K."/>
            <person name="Pagani I."/>
            <person name="Ivanova N."/>
            <person name="Mikhailova N."/>
            <person name="Pati A."/>
            <person name="Chen A."/>
            <person name="Palaniappan K."/>
            <person name="Land M."/>
            <person name="Brambilla E.M."/>
            <person name="Rohde M."/>
            <person name="Spring S."/>
            <person name="Goker M."/>
            <person name="Detter J.C."/>
            <person name="Bristow J."/>
            <person name="Eisen J.A."/>
            <person name="Markowitz V."/>
            <person name="Hugenholtz P."/>
            <person name="Kyrpides N.C."/>
            <person name="Klenk H.P."/>
            <person name="Woyke T."/>
        </authorList>
    </citation>
    <scope>NUCLEOTIDE SEQUENCE [LARGE SCALE GENOMIC DNA]</scope>
    <source>
        <strain evidence="3">DSM 2844</strain>
    </source>
</reference>
<accession>J1I7B5</accession>
<dbReference type="InterPro" id="IPR013442">
    <property type="entry name" value="SSO1393-like"/>
</dbReference>
<dbReference type="EMBL" id="JH719942">
    <property type="protein sequence ID" value="EJF54690.1"/>
    <property type="molecule type" value="Genomic_DNA"/>
</dbReference>
<feature type="domain" description="CRISPR system ring nuclease SSO1393-like" evidence="1">
    <location>
        <begin position="92"/>
        <end position="157"/>
    </location>
</feature>
<dbReference type="Pfam" id="PF09651">
    <property type="entry name" value="Cas_APE2256"/>
    <property type="match status" value="2"/>
</dbReference>
<evidence type="ECO:0000313" key="2">
    <source>
        <dbReference type="EMBL" id="EJF54690.1"/>
    </source>
</evidence>
<dbReference type="Proteomes" id="UP000005113">
    <property type="component" value="Unassembled WGS sequence"/>
</dbReference>
<dbReference type="RefSeq" id="WP_002660498.1">
    <property type="nucleotide sequence ID" value="NZ_JH719942.1"/>
</dbReference>
<feature type="domain" description="CRISPR system ring nuclease SSO1393-like" evidence="1">
    <location>
        <begin position="192"/>
        <end position="270"/>
    </location>
</feature>
<evidence type="ECO:0000259" key="1">
    <source>
        <dbReference type="Pfam" id="PF09651"/>
    </source>
</evidence>